<comment type="subcellular location">
    <subcellularLocation>
        <location evidence="1">Membrane</location>
        <topology evidence="1">Multi-pass membrane protein</topology>
    </subcellularLocation>
</comment>
<dbReference type="PANTHER" id="PTHR10766">
    <property type="entry name" value="TRANSMEMBRANE 9 SUPERFAMILY PROTEIN"/>
    <property type="match status" value="1"/>
</dbReference>
<keyword evidence="5 7" id="KW-1133">Transmembrane helix</keyword>
<organism evidence="8 9">
    <name type="scientific">Tritrichomonas musculus</name>
    <dbReference type="NCBI Taxonomy" id="1915356"/>
    <lineage>
        <taxon>Eukaryota</taxon>
        <taxon>Metamonada</taxon>
        <taxon>Parabasalia</taxon>
        <taxon>Tritrichomonadida</taxon>
        <taxon>Tritrichomonadidae</taxon>
        <taxon>Tritrichomonas</taxon>
    </lineage>
</organism>
<evidence type="ECO:0000256" key="6">
    <source>
        <dbReference type="ARBA" id="ARBA00023136"/>
    </source>
</evidence>
<feature type="transmembrane region" description="Helical" evidence="7">
    <location>
        <begin position="262"/>
        <end position="286"/>
    </location>
</feature>
<keyword evidence="9" id="KW-1185">Reference proteome</keyword>
<feature type="transmembrane region" description="Helical" evidence="7">
    <location>
        <begin position="334"/>
        <end position="356"/>
    </location>
</feature>
<comment type="caution">
    <text evidence="8">The sequence shown here is derived from an EMBL/GenBank/DDBJ whole genome shotgun (WGS) entry which is preliminary data.</text>
</comment>
<dbReference type="Proteomes" id="UP001470230">
    <property type="component" value="Unassembled WGS sequence"/>
</dbReference>
<dbReference type="InterPro" id="IPR004240">
    <property type="entry name" value="EMP70"/>
</dbReference>
<keyword evidence="4" id="KW-0732">Signal</keyword>
<evidence type="ECO:0000256" key="7">
    <source>
        <dbReference type="RuleBase" id="RU363079"/>
    </source>
</evidence>
<keyword evidence="3 7" id="KW-0812">Transmembrane</keyword>
<dbReference type="PANTHER" id="PTHR10766:SF41">
    <property type="entry name" value="TRANSMEMBRANE 9 SUPERFAMILY MEMBER 3"/>
    <property type="match status" value="1"/>
</dbReference>
<proteinExistence type="inferred from homology"/>
<feature type="transmembrane region" description="Helical" evidence="7">
    <location>
        <begin position="448"/>
        <end position="473"/>
    </location>
</feature>
<protein>
    <recommendedName>
        <fullName evidence="7">Transmembrane 9 superfamily member</fullName>
    </recommendedName>
</protein>
<feature type="transmembrane region" description="Helical" evidence="7">
    <location>
        <begin position="406"/>
        <end position="428"/>
    </location>
</feature>
<accession>A0ABR2K2Z1</accession>
<gene>
    <name evidence="8" type="ORF">M9Y10_040762</name>
</gene>
<keyword evidence="6 7" id="KW-0472">Membrane</keyword>
<feature type="transmembrane region" description="Helical" evidence="7">
    <location>
        <begin position="515"/>
        <end position="545"/>
    </location>
</feature>
<dbReference type="Pfam" id="PF02990">
    <property type="entry name" value="EMP70"/>
    <property type="match status" value="1"/>
</dbReference>
<evidence type="ECO:0000256" key="5">
    <source>
        <dbReference type="ARBA" id="ARBA00022989"/>
    </source>
</evidence>
<evidence type="ECO:0000256" key="2">
    <source>
        <dbReference type="ARBA" id="ARBA00005227"/>
    </source>
</evidence>
<feature type="transmembrane region" description="Helical" evidence="7">
    <location>
        <begin position="292"/>
        <end position="313"/>
    </location>
</feature>
<comment type="similarity">
    <text evidence="2 7">Belongs to the nonaspanin (TM9SF) (TC 9.A.2) family.</text>
</comment>
<evidence type="ECO:0000256" key="4">
    <source>
        <dbReference type="ARBA" id="ARBA00022729"/>
    </source>
</evidence>
<feature type="transmembrane region" description="Helical" evidence="7">
    <location>
        <begin position="485"/>
        <end position="503"/>
    </location>
</feature>
<dbReference type="EMBL" id="JAPFFF010000007">
    <property type="protein sequence ID" value="KAK8885316.1"/>
    <property type="molecule type" value="Genomic_DNA"/>
</dbReference>
<evidence type="ECO:0000313" key="8">
    <source>
        <dbReference type="EMBL" id="KAK8885316.1"/>
    </source>
</evidence>
<reference evidence="8 9" key="1">
    <citation type="submission" date="2024-04" db="EMBL/GenBank/DDBJ databases">
        <title>Tritrichomonas musculus Genome.</title>
        <authorList>
            <person name="Alves-Ferreira E."/>
            <person name="Grigg M."/>
            <person name="Lorenzi H."/>
            <person name="Galac M."/>
        </authorList>
    </citation>
    <scope>NUCLEOTIDE SEQUENCE [LARGE SCALE GENOMIC DNA]</scope>
    <source>
        <strain evidence="8 9">EAF2021</strain>
    </source>
</reference>
<name>A0ABR2K2Z1_9EUKA</name>
<feature type="transmembrane region" description="Helical" evidence="7">
    <location>
        <begin position="193"/>
        <end position="218"/>
    </location>
</feature>
<evidence type="ECO:0000313" key="9">
    <source>
        <dbReference type="Proteomes" id="UP001470230"/>
    </source>
</evidence>
<feature type="transmembrane region" description="Helical" evidence="7">
    <location>
        <begin position="362"/>
        <end position="385"/>
    </location>
</feature>
<evidence type="ECO:0000256" key="1">
    <source>
        <dbReference type="ARBA" id="ARBA00004141"/>
    </source>
</evidence>
<sequence>MLWMFSLFFLADSYKIPIYVGKISSLTNSVYKFDPNTFPICKKSGIQDENKKIESFAINFAGNKMNDIGLDFENMGNFEKKSLCNRGLSKDNYMDMKTAISQNMYIQFIINGSFSTSVPIGNINHPNSLFYFTHWNFSIYYYGGKIVFAHASSSDPLPLSFDTDLRFTYSISSITINKNSLLHLKSDEEVGNWYHYYSLLKISVYMIAVIGVLGFLIIEKITNDVGDFQKDIQFDDFDDSQDQFHWRLLHGDIFRSPKNMNFLSSLVGTSFQLIFTFIIFIVINAFTSIVDGIGYFNLFFVIYLFTSFLSGYASTSVSVQFGDKNYFKISMNTVFVFAIPLLILIFLLAFFTNFSLFTMTNWISLVLIFILLILPLSLFGGYFGSTNYVVNCPCDVAVIPRNQPKLPYLLHNFILFPIIGSICSFLVIHEFNYMLEAYSTGNKKWFLIFFSTVLLVSLLFVSAVSIVFVYILMKRECYWWQWRTFLAPFCSSFFLFAYLLNYMNNFSMFQNNSDFFAAFLISIAVSYLFGLIYGGIGFLSANVFIQILFTNLKFS</sequence>
<evidence type="ECO:0000256" key="3">
    <source>
        <dbReference type="ARBA" id="ARBA00022692"/>
    </source>
</evidence>